<dbReference type="RefSeq" id="WP_048116073.1">
    <property type="nucleotide sequence ID" value="NZ_CP011070.1"/>
</dbReference>
<dbReference type="OrthoDB" id="2774at2157"/>
<dbReference type="Proteomes" id="UP000032408">
    <property type="component" value="Chromosome"/>
</dbReference>
<keyword evidence="2" id="KW-1185">Reference proteome</keyword>
<dbReference type="GeneID" id="24820282"/>
<reference evidence="1 2" key="2">
    <citation type="journal article" date="2016" name="ISME J.">
        <title>Physiological and genomic characterization of two novel marine thaumarchaeal strains indicates niche differentiation.</title>
        <authorList>
            <person name="Bayer B."/>
            <person name="Vojvoda J."/>
            <person name="Offre P."/>
            <person name="Alves R.J."/>
            <person name="Elisabeth N.H."/>
            <person name="Garcia J.A."/>
            <person name="Volland J.M."/>
            <person name="Srivastava A."/>
            <person name="Schleper C."/>
            <person name="Herndl G.J."/>
        </authorList>
    </citation>
    <scope>NUCLEOTIDE SEQUENCE [LARGE SCALE GENOMIC DNA]</scope>
    <source>
        <strain evidence="1 2">NF5</strain>
    </source>
</reference>
<reference evidence="2" key="1">
    <citation type="submission" date="2015-03" db="EMBL/GenBank/DDBJ databases">
        <title>Characterization of two novel Thaumarchaeota isolated from the Northern Adriatic Sea.</title>
        <authorList>
            <person name="Bayer B."/>
            <person name="Vojvoda J."/>
            <person name="Offre P."/>
            <person name="Srivastava A."/>
            <person name="Elisabeth N."/>
            <person name="Garcia J.A.L."/>
            <person name="Schleper C."/>
            <person name="Herndl G.J."/>
        </authorList>
    </citation>
    <scope>NUCLEOTIDE SEQUENCE [LARGE SCALE GENOMIC DNA]</scope>
    <source>
        <strain evidence="2">NF5</strain>
    </source>
</reference>
<dbReference type="HOGENOM" id="CLU_1313079_0_0_2"/>
<evidence type="ECO:0000313" key="1">
    <source>
        <dbReference type="EMBL" id="AJW70759.1"/>
    </source>
</evidence>
<organism evidence="1 2">
    <name type="scientific">Nitrosopumilus adriaticus</name>
    <dbReference type="NCBI Taxonomy" id="1580092"/>
    <lineage>
        <taxon>Archaea</taxon>
        <taxon>Nitrososphaerota</taxon>
        <taxon>Nitrososphaeria</taxon>
        <taxon>Nitrosopumilales</taxon>
        <taxon>Nitrosopumilaceae</taxon>
        <taxon>Nitrosopumilus</taxon>
    </lineage>
</organism>
<gene>
    <name evidence="1" type="ORF">NADRNF5_1069</name>
</gene>
<dbReference type="AlphaFoldDB" id="A0A0D5C1S5"/>
<dbReference type="KEGG" id="nin:NADRNF5_1069"/>
<dbReference type="STRING" id="1580092.NADRNF5_1069"/>
<evidence type="ECO:0000313" key="2">
    <source>
        <dbReference type="Proteomes" id="UP000032408"/>
    </source>
</evidence>
<protein>
    <submittedName>
        <fullName evidence="1">Uncharacterized protein</fullName>
    </submittedName>
</protein>
<name>A0A0D5C1S5_9ARCH</name>
<sequence length="209" mass="22516">MKQNTKKHSLLLALPVLAALVFGTIGTSNAFAEDASFGIVPDLVSLEKTDAFLDVSSESPVDKAVVQFRGGTDGWAIIGGQAYDSKIGITGKAVHQGDGVWKIKSKADIAVENRHATLELKGKAVDGKLRLHGTGTLDGGEPFRIILRGNYAPIYDQPGDFVLDWSMAKIQNMENGFRIPLAQNGVIHVEPVMSIEELDSLESEISIEE</sequence>
<accession>A0A0D5C1S5</accession>
<proteinExistence type="predicted"/>
<dbReference type="EMBL" id="CP011070">
    <property type="protein sequence ID" value="AJW70759.1"/>
    <property type="molecule type" value="Genomic_DNA"/>
</dbReference>